<dbReference type="InterPro" id="IPR027417">
    <property type="entry name" value="P-loop_NTPase"/>
</dbReference>
<evidence type="ECO:0000256" key="3">
    <source>
        <dbReference type="PIRSR" id="PIRSR606689-1"/>
    </source>
</evidence>
<feature type="binding site" evidence="4">
    <location>
        <position position="357"/>
    </location>
    <ligand>
        <name>Mg(2+)</name>
        <dbReference type="ChEBI" id="CHEBI:18420"/>
    </ligand>
</feature>
<feature type="binding site" evidence="4">
    <location>
        <position position="375"/>
    </location>
    <ligand>
        <name>Mg(2+)</name>
        <dbReference type="ChEBI" id="CHEBI:18420"/>
    </ligand>
</feature>
<dbReference type="GeneTree" id="ENSGT00940000160017"/>
<keyword evidence="7" id="KW-0732">Signal</keyword>
<evidence type="ECO:0000256" key="4">
    <source>
        <dbReference type="PIRSR" id="PIRSR606689-2"/>
    </source>
</evidence>
<dbReference type="PROSITE" id="PS51417">
    <property type="entry name" value="ARF"/>
    <property type="match status" value="1"/>
</dbReference>
<dbReference type="Pfam" id="PF00025">
    <property type="entry name" value="Arf"/>
    <property type="match status" value="1"/>
</dbReference>
<dbReference type="PRINTS" id="PR00328">
    <property type="entry name" value="SAR1GTPBP"/>
</dbReference>
<evidence type="ECO:0008006" key="10">
    <source>
        <dbReference type="Google" id="ProtNLM"/>
    </source>
</evidence>
<evidence type="ECO:0000256" key="5">
    <source>
        <dbReference type="SAM" id="MobiDB-lite"/>
    </source>
</evidence>
<feature type="binding site" evidence="3">
    <location>
        <begin position="451"/>
        <end position="454"/>
    </location>
    <ligand>
        <name>GTP</name>
        <dbReference type="ChEBI" id="CHEBI:37565"/>
    </ligand>
</feature>
<dbReference type="PANTHER" id="PTHR46724:SF1">
    <property type="entry name" value="ADP RIBOSYLATION FACTOR LIKE GTPASE 10"/>
    <property type="match status" value="1"/>
</dbReference>
<keyword evidence="6" id="KW-1133">Transmembrane helix</keyword>
<dbReference type="InterPro" id="IPR053254">
    <property type="entry name" value="Arf-like_GTPase"/>
</dbReference>
<feature type="transmembrane region" description="Helical" evidence="6">
    <location>
        <begin position="288"/>
        <end position="310"/>
    </location>
</feature>
<sequence length="511" mass="54247">MGGVRGCGWALLEVLGLGWGLRMLQGVGETRGCSIMSPTAPMSPMPPMPPMSPPSPHRLHSPAVGAALPPAAIPRPTLCHLCQQHLSGRVHVPPPLSGVGGLLPPHRSHPKAGIRLGMRPHGCLQLGCPGAMACCVFLVGRSSPRAAGTVLGNMGTAHQAARPAVGLGAARNSPNISHTIASHPPSPNLPISPCPLHLPAIPPSSLFPPSIPPPPPHPPRDPLPTLPAPSTHPTSGLPSFPFKLGGDAGGGRHGRGGGVAHLAGCRAGRLHIWAARRRMAPPRALRDLTLALGAAVVALGSLLFIAWKLYFRDTELGASWDSWWEREVKELRDRAPPGSTVEWKQVLVLGLDGAGKSSVLHYICSQTVRKRIPPTLGFNSAQLQVEGLEMDLLEVGGSQNLRAYWSHYLSGAHVLVFVVDSVDRERLLTARQELHALLAQEPRLPLVVLANKQDKSDALSTEELREELALQALDGQRELFLLPTSATWASLSTATSVLHLRSLLVSLLSQS</sequence>
<keyword evidence="4" id="KW-0460">Magnesium</keyword>
<feature type="compositionally biased region" description="Pro residues" evidence="5">
    <location>
        <begin position="205"/>
        <end position="227"/>
    </location>
</feature>
<dbReference type="Proteomes" id="UP000016666">
    <property type="component" value="Chromosome 14"/>
</dbReference>
<keyword evidence="4" id="KW-0479">Metal-binding</keyword>
<keyword evidence="9" id="KW-1185">Reference proteome</keyword>
<reference evidence="8" key="3">
    <citation type="submission" date="2025-09" db="UniProtKB">
        <authorList>
            <consortium name="Ensembl"/>
        </authorList>
    </citation>
    <scope>IDENTIFICATION</scope>
</reference>
<dbReference type="PANTHER" id="PTHR46724">
    <property type="entry name" value="ADP-RIBOSYLATION FACTOR-LIKE PROTEIN 9-RELATED"/>
    <property type="match status" value="1"/>
</dbReference>
<dbReference type="Ensembl" id="ENSAPLT00000042426.1">
    <property type="protein sequence ID" value="ENSAPLP00000024707.1"/>
    <property type="gene ID" value="ENSAPLG00000024606.1"/>
</dbReference>
<feature type="compositionally biased region" description="Gly residues" evidence="5">
    <location>
        <begin position="246"/>
        <end position="255"/>
    </location>
</feature>
<feature type="binding site" evidence="3">
    <location>
        <position position="397"/>
    </location>
    <ligand>
        <name>GTP</name>
        <dbReference type="ChEBI" id="CHEBI:37565"/>
    </ligand>
</feature>
<name>A0A493TFP3_ANAPP</name>
<evidence type="ECO:0000256" key="7">
    <source>
        <dbReference type="SAM" id="SignalP"/>
    </source>
</evidence>
<evidence type="ECO:0000313" key="8">
    <source>
        <dbReference type="Ensembl" id="ENSAPLP00000024707.1"/>
    </source>
</evidence>
<evidence type="ECO:0000313" key="9">
    <source>
        <dbReference type="Proteomes" id="UP000016666"/>
    </source>
</evidence>
<reference evidence="8" key="2">
    <citation type="submission" date="2025-08" db="UniProtKB">
        <authorList>
            <consortium name="Ensembl"/>
        </authorList>
    </citation>
    <scope>IDENTIFICATION</scope>
</reference>
<keyword evidence="2 3" id="KW-0342">GTP-binding</keyword>
<dbReference type="GO" id="GO:0005525">
    <property type="term" value="F:GTP binding"/>
    <property type="evidence" value="ECO:0007669"/>
    <property type="project" value="UniProtKB-KW"/>
</dbReference>
<protein>
    <recommendedName>
        <fullName evidence="10">ADP ribosylation factor like GTPase 10</fullName>
    </recommendedName>
</protein>
<accession>A0A493TFP3</accession>
<dbReference type="GO" id="GO:0046872">
    <property type="term" value="F:metal ion binding"/>
    <property type="evidence" value="ECO:0007669"/>
    <property type="project" value="UniProtKB-KW"/>
</dbReference>
<dbReference type="Gene3D" id="3.40.50.300">
    <property type="entry name" value="P-loop containing nucleotide triphosphate hydrolases"/>
    <property type="match status" value="1"/>
</dbReference>
<dbReference type="SMART" id="SM00178">
    <property type="entry name" value="SAR"/>
    <property type="match status" value="1"/>
</dbReference>
<dbReference type="SMART" id="SM00177">
    <property type="entry name" value="ARF"/>
    <property type="match status" value="1"/>
</dbReference>
<dbReference type="InterPro" id="IPR006689">
    <property type="entry name" value="Small_GTPase_ARF/SAR"/>
</dbReference>
<dbReference type="SUPFAM" id="SSF52540">
    <property type="entry name" value="P-loop containing nucleoside triphosphate hydrolases"/>
    <property type="match status" value="1"/>
</dbReference>
<dbReference type="STRING" id="8840.ENSAPLP00000024707"/>
<reference evidence="8 9" key="1">
    <citation type="submission" date="2017-10" db="EMBL/GenBank/DDBJ databases">
        <title>A new Pekin duck reference genome.</title>
        <authorList>
            <person name="Hou Z.-C."/>
            <person name="Zhou Z.-K."/>
            <person name="Zhu F."/>
            <person name="Hou S.-S."/>
        </authorList>
    </citation>
    <scope>NUCLEOTIDE SEQUENCE [LARGE SCALE GENOMIC DNA]</scope>
</reference>
<keyword evidence="1 3" id="KW-0547">Nucleotide-binding</keyword>
<feature type="region of interest" description="Disordered" evidence="5">
    <location>
        <begin position="205"/>
        <end position="255"/>
    </location>
</feature>
<feature type="chain" id="PRO_5019743458" description="ADP ribosylation factor like GTPase 10" evidence="7">
    <location>
        <begin position="27"/>
        <end position="511"/>
    </location>
</feature>
<evidence type="ECO:0000256" key="6">
    <source>
        <dbReference type="SAM" id="Phobius"/>
    </source>
</evidence>
<feature type="signal peptide" evidence="7">
    <location>
        <begin position="1"/>
        <end position="26"/>
    </location>
</feature>
<evidence type="ECO:0000256" key="1">
    <source>
        <dbReference type="ARBA" id="ARBA00022741"/>
    </source>
</evidence>
<dbReference type="AlphaFoldDB" id="A0A493TFP3"/>
<dbReference type="GO" id="GO:0003924">
    <property type="term" value="F:GTPase activity"/>
    <property type="evidence" value="ECO:0007669"/>
    <property type="project" value="InterPro"/>
</dbReference>
<keyword evidence="6" id="KW-0472">Membrane</keyword>
<organism evidence="8 9">
    <name type="scientific">Anas platyrhynchos platyrhynchos</name>
    <name type="common">Northern mallard</name>
    <dbReference type="NCBI Taxonomy" id="8840"/>
    <lineage>
        <taxon>Eukaryota</taxon>
        <taxon>Metazoa</taxon>
        <taxon>Chordata</taxon>
        <taxon>Craniata</taxon>
        <taxon>Vertebrata</taxon>
        <taxon>Euteleostomi</taxon>
        <taxon>Archelosauria</taxon>
        <taxon>Archosauria</taxon>
        <taxon>Dinosauria</taxon>
        <taxon>Saurischia</taxon>
        <taxon>Theropoda</taxon>
        <taxon>Coelurosauria</taxon>
        <taxon>Aves</taxon>
        <taxon>Neognathae</taxon>
        <taxon>Galloanserae</taxon>
        <taxon>Anseriformes</taxon>
        <taxon>Anatidae</taxon>
        <taxon>Anatinae</taxon>
        <taxon>Anas</taxon>
    </lineage>
</organism>
<feature type="binding site" evidence="3">
    <location>
        <begin position="350"/>
        <end position="357"/>
    </location>
    <ligand>
        <name>GTP</name>
        <dbReference type="ChEBI" id="CHEBI:37565"/>
    </ligand>
</feature>
<evidence type="ECO:0000256" key="2">
    <source>
        <dbReference type="ARBA" id="ARBA00023134"/>
    </source>
</evidence>
<proteinExistence type="predicted"/>
<keyword evidence="6" id="KW-0812">Transmembrane</keyword>